<evidence type="ECO:0000313" key="3">
    <source>
        <dbReference type="Proteomes" id="UP000494206"/>
    </source>
</evidence>
<evidence type="ECO:0000313" key="2">
    <source>
        <dbReference type="EMBL" id="CAB3409083.1"/>
    </source>
</evidence>
<comment type="caution">
    <text evidence="2">The sequence shown here is derived from an EMBL/GenBank/DDBJ whole genome shotgun (WGS) entry which is preliminary data.</text>
</comment>
<reference evidence="2 3" key="1">
    <citation type="submission" date="2020-04" db="EMBL/GenBank/DDBJ databases">
        <authorList>
            <person name="Laetsch R D."/>
            <person name="Stevens L."/>
            <person name="Kumar S."/>
            <person name="Blaxter L. M."/>
        </authorList>
    </citation>
    <scope>NUCLEOTIDE SEQUENCE [LARGE SCALE GENOMIC DNA]</scope>
</reference>
<dbReference type="AlphaFoldDB" id="A0A8S1F962"/>
<dbReference type="Proteomes" id="UP000494206">
    <property type="component" value="Unassembled WGS sequence"/>
</dbReference>
<organism evidence="2 3">
    <name type="scientific">Caenorhabditis bovis</name>
    <dbReference type="NCBI Taxonomy" id="2654633"/>
    <lineage>
        <taxon>Eukaryota</taxon>
        <taxon>Metazoa</taxon>
        <taxon>Ecdysozoa</taxon>
        <taxon>Nematoda</taxon>
        <taxon>Chromadorea</taxon>
        <taxon>Rhabditida</taxon>
        <taxon>Rhabditina</taxon>
        <taxon>Rhabditomorpha</taxon>
        <taxon>Rhabditoidea</taxon>
        <taxon>Rhabditidae</taxon>
        <taxon>Peloderinae</taxon>
        <taxon>Caenorhabditis</taxon>
    </lineage>
</organism>
<feature type="region of interest" description="Disordered" evidence="1">
    <location>
        <begin position="74"/>
        <end position="93"/>
    </location>
</feature>
<dbReference type="OrthoDB" id="10597018at2759"/>
<evidence type="ECO:0000256" key="1">
    <source>
        <dbReference type="SAM" id="MobiDB-lite"/>
    </source>
</evidence>
<name>A0A8S1F962_9PELO</name>
<keyword evidence="3" id="KW-1185">Reference proteome</keyword>
<dbReference type="EMBL" id="CADEPM010000008">
    <property type="protein sequence ID" value="CAB3409083.1"/>
    <property type="molecule type" value="Genomic_DNA"/>
</dbReference>
<proteinExistence type="predicted"/>
<accession>A0A8S1F962</accession>
<gene>
    <name evidence="2" type="ORF">CBOVIS_LOCUS10776</name>
</gene>
<sequence length="232" mass="26250">MAVANESTSSVNSENGQQHDAKYDINAVLPPFVTRSIGNLRVQNFTIETIKRPEGKIEFIYKLLLKDASKSDASKSLKTSKSKSRKSLPLTNMSEDSLIKSTDSASTLLKTPNVIDMVNVHVVLIHYAPCVLIDENQKVELPSNLKRRKATTTFTHEFKSNTTVREVLNEFFDEFQRRVDGVFSPELSYAKSRSQTKLQKITDKIMDTKIGSLAKDRDNFTVYVNTIKKEKK</sequence>
<protein>
    <submittedName>
        <fullName evidence="2">Uncharacterized protein</fullName>
    </submittedName>
</protein>